<dbReference type="Proteomes" id="UP000765507">
    <property type="component" value="Unassembled WGS sequence"/>
</dbReference>
<protein>
    <submittedName>
        <fullName evidence="1">Transforming growth factor beta activator LRRC32-like</fullName>
    </submittedName>
</protein>
<name>A0A8T1SYN7_CHESE</name>
<evidence type="ECO:0000313" key="2">
    <source>
        <dbReference type="Proteomes" id="UP000765507"/>
    </source>
</evidence>
<dbReference type="EMBL" id="JAHGAV010000058">
    <property type="protein sequence ID" value="KAG6934362.1"/>
    <property type="molecule type" value="Genomic_DNA"/>
</dbReference>
<feature type="non-terminal residue" evidence="1">
    <location>
        <position position="55"/>
    </location>
</feature>
<proteinExistence type="predicted"/>
<organism evidence="1 2">
    <name type="scientific">Chelydra serpentina</name>
    <name type="common">Snapping turtle</name>
    <name type="synonym">Testudo serpentina</name>
    <dbReference type="NCBI Taxonomy" id="8475"/>
    <lineage>
        <taxon>Eukaryota</taxon>
        <taxon>Metazoa</taxon>
        <taxon>Chordata</taxon>
        <taxon>Craniata</taxon>
        <taxon>Vertebrata</taxon>
        <taxon>Euteleostomi</taxon>
        <taxon>Archelosauria</taxon>
        <taxon>Testudinata</taxon>
        <taxon>Testudines</taxon>
        <taxon>Cryptodira</taxon>
        <taxon>Durocryptodira</taxon>
        <taxon>Americhelydia</taxon>
        <taxon>Chelydroidea</taxon>
        <taxon>Chelydridae</taxon>
        <taxon>Chelydra</taxon>
    </lineage>
</organism>
<dbReference type="AlphaFoldDB" id="A0A8T1SYN7"/>
<keyword evidence="2" id="KW-1185">Reference proteome</keyword>
<comment type="caution">
    <text evidence="1">The sequence shown here is derived from an EMBL/GenBank/DDBJ whole genome shotgun (WGS) entry which is preliminary data.</text>
</comment>
<accession>A0A8T1SYN7</accession>
<sequence length="55" mass="6128">AVGRGCLLLEPVMFLSEHRLAERGYLLLWLLPSVLKAQPSAEVSPKPLPCQQMQL</sequence>
<reference evidence="1 2" key="1">
    <citation type="journal article" date="2020" name="G3 (Bethesda)">
        <title>Draft Genome of the Common Snapping Turtle, Chelydra serpentina, a Model for Phenotypic Plasticity in Reptiles.</title>
        <authorList>
            <person name="Das D."/>
            <person name="Singh S.K."/>
            <person name="Bierstedt J."/>
            <person name="Erickson A."/>
            <person name="Galli G.L.J."/>
            <person name="Crossley D.A. 2nd"/>
            <person name="Rhen T."/>
        </authorList>
    </citation>
    <scope>NUCLEOTIDE SEQUENCE [LARGE SCALE GENOMIC DNA]</scope>
    <source>
        <strain evidence="1">KW</strain>
    </source>
</reference>
<evidence type="ECO:0000313" key="1">
    <source>
        <dbReference type="EMBL" id="KAG6934362.1"/>
    </source>
</evidence>
<gene>
    <name evidence="1" type="ORF">G0U57_017271</name>
</gene>